<keyword evidence="1" id="KW-0732">Signal</keyword>
<accession>A0ABY6IWV0</accession>
<dbReference type="RefSeq" id="WP_264280227.1">
    <property type="nucleotide sequence ID" value="NZ_CP107006.1"/>
</dbReference>
<organism evidence="3 4">
    <name type="scientific">Chitinophaga horti</name>
    <dbReference type="NCBI Taxonomy" id="2920382"/>
    <lineage>
        <taxon>Bacteria</taxon>
        <taxon>Pseudomonadati</taxon>
        <taxon>Bacteroidota</taxon>
        <taxon>Chitinophagia</taxon>
        <taxon>Chitinophagales</taxon>
        <taxon>Chitinophagaceae</taxon>
        <taxon>Chitinophaga</taxon>
    </lineage>
</organism>
<dbReference type="SUPFAM" id="SSF51338">
    <property type="entry name" value="Composite domain of metallo-dependent hydrolases"/>
    <property type="match status" value="1"/>
</dbReference>
<dbReference type="InterPro" id="IPR032466">
    <property type="entry name" value="Metal_Hydrolase"/>
</dbReference>
<keyword evidence="4" id="KW-1185">Reference proteome</keyword>
<evidence type="ECO:0000259" key="2">
    <source>
        <dbReference type="Pfam" id="PF01979"/>
    </source>
</evidence>
<gene>
    <name evidence="3" type="ORF">MKQ68_17400</name>
</gene>
<proteinExistence type="predicted"/>
<name>A0ABY6IWV0_9BACT</name>
<dbReference type="InterPro" id="IPR011059">
    <property type="entry name" value="Metal-dep_hydrolase_composite"/>
</dbReference>
<dbReference type="InterPro" id="IPR006680">
    <property type="entry name" value="Amidohydro-rel"/>
</dbReference>
<dbReference type="Gene3D" id="3.20.20.140">
    <property type="entry name" value="Metal-dependent hydrolases"/>
    <property type="match status" value="1"/>
</dbReference>
<dbReference type="InterPro" id="IPR051781">
    <property type="entry name" value="Metallo-dep_Hydrolase"/>
</dbReference>
<sequence>MKKVFIYIMGLTLAAGQLKAQETVYPAPAQKGRIYLTHATIHVGNGQVVQDGTIAFENGKIIAVGANVPIPQGDVKVFDVKGQHIFPGVIVPDSNLGLTEVEAVRSTNDYDEVGVINPSIRSLISYNTDSKVINTLRSNGILLAQTVPQGGLITGSSSVVQLDAWNWEDAAYKTDNGLHFYMPRLMGRSSAFGPGGLPVGGADPVKAALDRIETVKAFFREAKAYLAVDKHAETNLKYESVKGLFSKQQKLFIHCDLVKEILVAMDMAKEFGFDIVIVGGADSWLVTDLLKQNNVPVVLGQPHALPVTQDDDVDQPYKTAAQLQKAGVLFCISNEGFWQQRNLSFLAGTASAYGLTKEEALSAVTFNAAKILGIADKTGSLEVGKDANIVVSKGDILDMKTNHVTQAFIQGREISLDNKHKQLYDRYKHKYNLQ</sequence>
<reference evidence="3" key="1">
    <citation type="submission" date="2022-10" db="EMBL/GenBank/DDBJ databases">
        <title>Chitinophaga sp. nov., isolated from soil.</title>
        <authorList>
            <person name="Jeon C.O."/>
        </authorList>
    </citation>
    <scope>NUCLEOTIDE SEQUENCE</scope>
    <source>
        <strain evidence="3">R8</strain>
    </source>
</reference>
<dbReference type="PANTHER" id="PTHR43135:SF3">
    <property type="entry name" value="ALPHA-D-RIBOSE 1-METHYLPHOSPHONATE 5-TRIPHOSPHATE DIPHOSPHATASE"/>
    <property type="match status" value="1"/>
</dbReference>
<protein>
    <submittedName>
        <fullName evidence="3">Amidohydrolase family protein</fullName>
    </submittedName>
</protein>
<dbReference type="EMBL" id="CP107006">
    <property type="protein sequence ID" value="UYQ91865.1"/>
    <property type="molecule type" value="Genomic_DNA"/>
</dbReference>
<feature type="chain" id="PRO_5046840592" evidence="1">
    <location>
        <begin position="21"/>
        <end position="434"/>
    </location>
</feature>
<feature type="signal peptide" evidence="1">
    <location>
        <begin position="1"/>
        <end position="20"/>
    </location>
</feature>
<evidence type="ECO:0000256" key="1">
    <source>
        <dbReference type="SAM" id="SignalP"/>
    </source>
</evidence>
<feature type="domain" description="Amidohydrolase-related" evidence="2">
    <location>
        <begin position="327"/>
        <end position="412"/>
    </location>
</feature>
<dbReference type="SUPFAM" id="SSF51556">
    <property type="entry name" value="Metallo-dependent hydrolases"/>
    <property type="match status" value="1"/>
</dbReference>
<evidence type="ECO:0000313" key="4">
    <source>
        <dbReference type="Proteomes" id="UP001162741"/>
    </source>
</evidence>
<dbReference type="Proteomes" id="UP001162741">
    <property type="component" value="Chromosome"/>
</dbReference>
<dbReference type="Pfam" id="PF01979">
    <property type="entry name" value="Amidohydro_1"/>
    <property type="match status" value="1"/>
</dbReference>
<dbReference type="PANTHER" id="PTHR43135">
    <property type="entry name" value="ALPHA-D-RIBOSE 1-METHYLPHOSPHONATE 5-TRIPHOSPHATE DIPHOSPHATASE"/>
    <property type="match status" value="1"/>
</dbReference>
<evidence type="ECO:0000313" key="3">
    <source>
        <dbReference type="EMBL" id="UYQ91865.1"/>
    </source>
</evidence>